<accession>A0A386KAP0</accession>
<feature type="compositionally biased region" description="Basic and acidic residues" evidence="1">
    <location>
        <begin position="64"/>
        <end position="74"/>
    </location>
</feature>
<evidence type="ECO:0000313" key="2">
    <source>
        <dbReference type="EMBL" id="AYD82127.1"/>
    </source>
</evidence>
<keyword evidence="3" id="KW-1185">Reference proteome</keyword>
<evidence type="ECO:0000256" key="1">
    <source>
        <dbReference type="SAM" id="MobiDB-lite"/>
    </source>
</evidence>
<feature type="region of interest" description="Disordered" evidence="1">
    <location>
        <begin position="64"/>
        <end position="136"/>
    </location>
</feature>
<name>A0A386KAP0_9CAUD</name>
<dbReference type="RefSeq" id="YP_010098740.1">
    <property type="nucleotide sequence ID" value="NC_055769.1"/>
</dbReference>
<feature type="compositionally biased region" description="Basic and acidic residues" evidence="1">
    <location>
        <begin position="91"/>
        <end position="102"/>
    </location>
</feature>
<reference evidence="2 3" key="1">
    <citation type="submission" date="2018-08" db="EMBL/GenBank/DDBJ databases">
        <authorList>
            <person name="Deleon-Fernandez R.L."/>
            <person name="Jaramillo-Canas A.J."/>
            <person name="Reyes-Pena L.A."/>
            <person name="Colon-Santos M."/>
            <person name="Contreras-Santini J."/>
            <person name="Cruz-Pauneto O.A."/>
            <person name="Deanca-Maldonado G."/>
            <person name="Fernandez-Martinez M."/>
            <person name="Vazquez E."/>
            <person name="Rubin M.R."/>
            <person name="Garlena R.A."/>
            <person name="Russell D.A."/>
            <person name="Pope W.H."/>
            <person name="Jacobs-Sera D."/>
            <person name="Hatfull G.F."/>
        </authorList>
    </citation>
    <scope>NUCLEOTIDE SEQUENCE [LARGE SCALE GENOMIC DNA]</scope>
</reference>
<feature type="compositionally biased region" description="Low complexity" evidence="1">
    <location>
        <begin position="78"/>
        <end position="90"/>
    </location>
</feature>
<dbReference type="GeneID" id="65116414"/>
<proteinExistence type="predicted"/>
<organism evidence="2 3">
    <name type="scientific">Gordonia phage Turuncu</name>
    <dbReference type="NCBI Taxonomy" id="2315610"/>
    <lineage>
        <taxon>Viruses</taxon>
        <taxon>Duplodnaviria</taxon>
        <taxon>Heunggongvirae</taxon>
        <taxon>Uroviricota</taxon>
        <taxon>Caudoviricetes</taxon>
        <taxon>Zierdtviridae</taxon>
        <taxon>Emilbogenvirinae</taxon>
        <taxon>Gruunavirus</taxon>
        <taxon>Gruunavirus turuncu</taxon>
    </lineage>
</organism>
<dbReference type="Proteomes" id="UP000282192">
    <property type="component" value="Segment"/>
</dbReference>
<protein>
    <submittedName>
        <fullName evidence="2">Uncharacterized protein</fullName>
    </submittedName>
</protein>
<feature type="compositionally biased region" description="Polar residues" evidence="1">
    <location>
        <begin position="106"/>
        <end position="136"/>
    </location>
</feature>
<dbReference type="EMBL" id="MH744424">
    <property type="protein sequence ID" value="AYD82127.1"/>
    <property type="molecule type" value="Genomic_DNA"/>
</dbReference>
<gene>
    <name evidence="2" type="primary">40</name>
    <name evidence="2" type="ORF">SEA_TURUNCU_40</name>
</gene>
<evidence type="ECO:0000313" key="3">
    <source>
        <dbReference type="Proteomes" id="UP000282192"/>
    </source>
</evidence>
<dbReference type="KEGG" id="vg:65116414"/>
<sequence length="136" mass="13954">MSFNAVKLVHPKTGVVVTATTAVDLTNFRFNDGYVPVDTAKVLVGSEDGERKYPKLAEGLKVVEEMESAEKGDEPAEDAPAADAAATTDTTETKGDDTKSADAEVASTSSKTGRTAKGSTAAKSGTDATGQQVGVN</sequence>